<dbReference type="SUPFAM" id="SSF141371">
    <property type="entry name" value="PilZ domain-like"/>
    <property type="match status" value="1"/>
</dbReference>
<feature type="domain" description="PilZ" evidence="1">
    <location>
        <begin position="21"/>
        <end position="100"/>
    </location>
</feature>
<dbReference type="OrthoDB" id="9795572at2"/>
<dbReference type="EMBL" id="VKKU01000001">
    <property type="protein sequence ID" value="TSB04802.1"/>
    <property type="molecule type" value="Genomic_DNA"/>
</dbReference>
<comment type="caution">
    <text evidence="2">The sequence shown here is derived from an EMBL/GenBank/DDBJ whole genome shotgun (WGS) entry which is preliminary data.</text>
</comment>
<accession>A0A553WJB6</accession>
<dbReference type="RefSeq" id="WP_143775719.1">
    <property type="nucleotide sequence ID" value="NZ_OZ260107.1"/>
</dbReference>
<reference evidence="2 3" key="1">
    <citation type="submission" date="2019-07" db="EMBL/GenBank/DDBJ databases">
        <authorList>
            <person name="Park M."/>
        </authorList>
    </citation>
    <scope>NUCLEOTIDE SEQUENCE [LARGE SCALE GENOMIC DNA]</scope>
    <source>
        <strain evidence="2 3">KCTC32445</strain>
    </source>
</reference>
<proteinExistence type="predicted"/>
<evidence type="ECO:0000313" key="3">
    <source>
        <dbReference type="Proteomes" id="UP000320160"/>
    </source>
</evidence>
<evidence type="ECO:0000313" key="2">
    <source>
        <dbReference type="EMBL" id="TSB04802.1"/>
    </source>
</evidence>
<keyword evidence="3" id="KW-1185">Reference proteome</keyword>
<dbReference type="Proteomes" id="UP000320160">
    <property type="component" value="Unassembled WGS sequence"/>
</dbReference>
<gene>
    <name evidence="2" type="ORF">FOM92_05195</name>
</gene>
<dbReference type="GO" id="GO:0035438">
    <property type="term" value="F:cyclic-di-GMP binding"/>
    <property type="evidence" value="ECO:0007669"/>
    <property type="project" value="InterPro"/>
</dbReference>
<sequence length="115" mass="12465">MTISHITGQNYMRYEDAAQEDRSAPRVKLHIPAQMRPSGSPSFSVIVKDLSLSGVACEALTGMSAGTRVWLTLPGLSALQAKIVWNDGTMVGCEFDTLLNLAVMENILARFPVQA</sequence>
<dbReference type="AlphaFoldDB" id="A0A553WJB6"/>
<name>A0A553WJB6_9SPHN</name>
<protein>
    <submittedName>
        <fullName evidence="2">PilZ domain-containing protein</fullName>
    </submittedName>
</protein>
<dbReference type="InterPro" id="IPR009875">
    <property type="entry name" value="PilZ_domain"/>
</dbReference>
<evidence type="ECO:0000259" key="1">
    <source>
        <dbReference type="Pfam" id="PF07238"/>
    </source>
</evidence>
<dbReference type="Gene3D" id="2.40.10.220">
    <property type="entry name" value="predicted glycosyltransferase like domains"/>
    <property type="match status" value="1"/>
</dbReference>
<organism evidence="2 3">
    <name type="scientific">Sphingorhabdus contaminans</name>
    <dbReference type="NCBI Taxonomy" id="1343899"/>
    <lineage>
        <taxon>Bacteria</taxon>
        <taxon>Pseudomonadati</taxon>
        <taxon>Pseudomonadota</taxon>
        <taxon>Alphaproteobacteria</taxon>
        <taxon>Sphingomonadales</taxon>
        <taxon>Sphingomonadaceae</taxon>
        <taxon>Sphingorhabdus</taxon>
    </lineage>
</organism>
<dbReference type="Pfam" id="PF07238">
    <property type="entry name" value="PilZ"/>
    <property type="match status" value="1"/>
</dbReference>